<evidence type="ECO:0000313" key="4">
    <source>
        <dbReference type="Proteomes" id="UP000247498"/>
    </source>
</evidence>
<evidence type="ECO:0000313" key="3">
    <source>
        <dbReference type="EMBL" id="GBF90854.1"/>
    </source>
</evidence>
<dbReference type="AlphaFoldDB" id="A0A2V0NT97"/>
<dbReference type="SMART" id="SM00185">
    <property type="entry name" value="ARM"/>
    <property type="match status" value="3"/>
</dbReference>
<sequence length="608" mass="61727">MPRPRSPRADATPALERLRRKLAAAAAAGDGDGDAEDGGCGCDGSGGGGGFIRAAAAPAPEPAAASAAALTSDLKTYLEAVVEADRAGDALLASITQQHCIGAAVAAVNAVEDGALPQGKGTHALLELASSTLCALSQRPFAHPLLLSAGAVPPLVSLLSPAHTTCAAANAACALGNLAANAAARRAVRAHGGVGALVRLLRPDAPGGMQAAAASALCLMAARDTVVQDSVRYLGGIDLLVDLLAAPRASVARVARYCLASLQHGNPRNEADILQAVRTSPALAKDFSRLRDAVAALSPDGGDAGGASGDTAGAGRAKARAAARAAEAAAEAGAAAADGGEEEEADESDEWGEEEGEEAQEGRRARALRSRVRRSADALDRRLARANEEAASALIRAAAAGRVRAPPRRPARAAEAAAAAAEAAAAAVEAAAALSPRRHRPAAKSQLGKHLLQFSCSELCGLLGEMGFDAASDLRALRRGGTTGAELLAELAAASALGEPGWASLGARLGLPPHRARRLRRLADAAALFDAVAARAGQGRISEIELRLWLAGSGCSPSEVERVLRLLRRLVARGDGGAQFLTFWEFAAGWPWVTHALEAYGVDWRGAL</sequence>
<feature type="compositionally biased region" description="Low complexity" evidence="2">
    <location>
        <begin position="329"/>
        <end position="338"/>
    </location>
</feature>
<dbReference type="InterPro" id="IPR000225">
    <property type="entry name" value="Armadillo"/>
</dbReference>
<protein>
    <submittedName>
        <fullName evidence="3">Uncharacterized protein</fullName>
    </submittedName>
</protein>
<name>A0A2V0NT97_9CHLO</name>
<organism evidence="3 4">
    <name type="scientific">Raphidocelis subcapitata</name>
    <dbReference type="NCBI Taxonomy" id="307507"/>
    <lineage>
        <taxon>Eukaryota</taxon>
        <taxon>Viridiplantae</taxon>
        <taxon>Chlorophyta</taxon>
        <taxon>core chlorophytes</taxon>
        <taxon>Chlorophyceae</taxon>
        <taxon>CS clade</taxon>
        <taxon>Sphaeropleales</taxon>
        <taxon>Selenastraceae</taxon>
        <taxon>Raphidocelis</taxon>
    </lineage>
</organism>
<dbReference type="InterPro" id="IPR016024">
    <property type="entry name" value="ARM-type_fold"/>
</dbReference>
<dbReference type="SUPFAM" id="SSF48371">
    <property type="entry name" value="ARM repeat"/>
    <property type="match status" value="1"/>
</dbReference>
<dbReference type="EMBL" id="BDRX01000020">
    <property type="protein sequence ID" value="GBF90854.1"/>
    <property type="molecule type" value="Genomic_DNA"/>
</dbReference>
<evidence type="ECO:0000256" key="2">
    <source>
        <dbReference type="SAM" id="MobiDB-lite"/>
    </source>
</evidence>
<dbReference type="InterPro" id="IPR011989">
    <property type="entry name" value="ARM-like"/>
</dbReference>
<dbReference type="PROSITE" id="PS50176">
    <property type="entry name" value="ARM_REPEAT"/>
    <property type="match status" value="1"/>
</dbReference>
<dbReference type="Gene3D" id="1.25.10.10">
    <property type="entry name" value="Leucine-rich Repeat Variant"/>
    <property type="match status" value="2"/>
</dbReference>
<evidence type="ECO:0000256" key="1">
    <source>
        <dbReference type="PROSITE-ProRule" id="PRU00259"/>
    </source>
</evidence>
<accession>A0A2V0NT97</accession>
<reference evidence="3 4" key="1">
    <citation type="journal article" date="2018" name="Sci. Rep.">
        <title>Raphidocelis subcapitata (=Pseudokirchneriella subcapitata) provides an insight into genome evolution and environmental adaptations in the Sphaeropleales.</title>
        <authorList>
            <person name="Suzuki S."/>
            <person name="Yamaguchi H."/>
            <person name="Nakajima N."/>
            <person name="Kawachi M."/>
        </authorList>
    </citation>
    <scope>NUCLEOTIDE SEQUENCE [LARGE SCALE GENOMIC DNA]</scope>
    <source>
        <strain evidence="3 4">NIES-35</strain>
    </source>
</reference>
<proteinExistence type="predicted"/>
<comment type="caution">
    <text evidence="3">The sequence shown here is derived from an EMBL/GenBank/DDBJ whole genome shotgun (WGS) entry which is preliminary data.</text>
</comment>
<keyword evidence="4" id="KW-1185">Reference proteome</keyword>
<dbReference type="OrthoDB" id="536421at2759"/>
<feature type="region of interest" description="Disordered" evidence="2">
    <location>
        <begin position="329"/>
        <end position="371"/>
    </location>
</feature>
<dbReference type="PANTHER" id="PTHR46241">
    <property type="entry name" value="ARMADILLO REPEAT-CONTAINING PROTEIN 4 ARMC4"/>
    <property type="match status" value="1"/>
</dbReference>
<dbReference type="InParanoid" id="A0A2V0NT97"/>
<dbReference type="PANTHER" id="PTHR46241:SF1">
    <property type="entry name" value="OUTER DYNEIN ARM-DOCKING COMPLEX SUBUNIT 2"/>
    <property type="match status" value="1"/>
</dbReference>
<feature type="compositionally biased region" description="Acidic residues" evidence="2">
    <location>
        <begin position="339"/>
        <end position="359"/>
    </location>
</feature>
<feature type="repeat" description="ARM" evidence="1">
    <location>
        <begin position="150"/>
        <end position="193"/>
    </location>
</feature>
<gene>
    <name evidence="3" type="ORF">Rsub_03708</name>
</gene>
<dbReference type="Proteomes" id="UP000247498">
    <property type="component" value="Unassembled WGS sequence"/>
</dbReference>